<dbReference type="EMBL" id="MCFE01000151">
    <property type="protein sequence ID" value="ORX96575.1"/>
    <property type="molecule type" value="Genomic_DNA"/>
</dbReference>
<keyword evidence="1" id="KW-1133">Transmembrane helix</keyword>
<dbReference type="OrthoDB" id="5567124at2759"/>
<reference evidence="3 4" key="1">
    <citation type="submission" date="2016-07" db="EMBL/GenBank/DDBJ databases">
        <title>Pervasive Adenine N6-methylation of Active Genes in Fungi.</title>
        <authorList>
            <consortium name="DOE Joint Genome Institute"/>
            <person name="Mondo S.J."/>
            <person name="Dannebaum R.O."/>
            <person name="Kuo R.C."/>
            <person name="Labutti K."/>
            <person name="Haridas S."/>
            <person name="Kuo A."/>
            <person name="Salamov A."/>
            <person name="Ahrendt S.R."/>
            <person name="Lipzen A."/>
            <person name="Sullivan W."/>
            <person name="Andreopoulos W.B."/>
            <person name="Clum A."/>
            <person name="Lindquist E."/>
            <person name="Daum C."/>
            <person name="Ramamoorthy G.K."/>
            <person name="Gryganskyi A."/>
            <person name="Culley D."/>
            <person name="Magnuson J.K."/>
            <person name="James T.Y."/>
            <person name="O'Malley M.A."/>
            <person name="Stajich J.E."/>
            <person name="Spatafora J.W."/>
            <person name="Visel A."/>
            <person name="Grigoriev I.V."/>
        </authorList>
    </citation>
    <scope>NUCLEOTIDE SEQUENCE [LARGE SCALE GENOMIC DNA]</scope>
    <source>
        <strain evidence="3 4">CBS 931.73</strain>
    </source>
</reference>
<keyword evidence="1" id="KW-0472">Membrane</keyword>
<name>A0A1Y1YF27_9FUNG</name>
<dbReference type="GO" id="GO:0008654">
    <property type="term" value="P:phospholipid biosynthetic process"/>
    <property type="evidence" value="ECO:0007669"/>
    <property type="project" value="TreeGrafter"/>
</dbReference>
<keyword evidence="4" id="KW-1185">Reference proteome</keyword>
<evidence type="ECO:0000259" key="2">
    <source>
        <dbReference type="SMART" id="SM00563"/>
    </source>
</evidence>
<evidence type="ECO:0000256" key="1">
    <source>
        <dbReference type="SAM" id="Phobius"/>
    </source>
</evidence>
<dbReference type="GO" id="GO:0016287">
    <property type="term" value="F:glycerone-phosphate O-acyltransferase activity"/>
    <property type="evidence" value="ECO:0007669"/>
    <property type="project" value="TreeGrafter"/>
</dbReference>
<organism evidence="3 4">
    <name type="scientific">Basidiobolus meristosporus CBS 931.73</name>
    <dbReference type="NCBI Taxonomy" id="1314790"/>
    <lineage>
        <taxon>Eukaryota</taxon>
        <taxon>Fungi</taxon>
        <taxon>Fungi incertae sedis</taxon>
        <taxon>Zoopagomycota</taxon>
        <taxon>Entomophthoromycotina</taxon>
        <taxon>Basidiobolomycetes</taxon>
        <taxon>Basidiobolales</taxon>
        <taxon>Basidiobolaceae</taxon>
        <taxon>Basidiobolus</taxon>
    </lineage>
</organism>
<dbReference type="Proteomes" id="UP000193498">
    <property type="component" value="Unassembled WGS sequence"/>
</dbReference>
<dbReference type="STRING" id="1314790.A0A1Y1YF27"/>
<keyword evidence="1" id="KW-0812">Transmembrane</keyword>
<feature type="transmembrane region" description="Helical" evidence="1">
    <location>
        <begin position="381"/>
        <end position="402"/>
    </location>
</feature>
<dbReference type="SMART" id="SM00563">
    <property type="entry name" value="PlsC"/>
    <property type="match status" value="1"/>
</dbReference>
<protein>
    <recommendedName>
        <fullName evidence="2">Phospholipid/glycerol acyltransferase domain-containing protein</fullName>
    </recommendedName>
</protein>
<comment type="caution">
    <text evidence="3">The sequence shown here is derived from an EMBL/GenBank/DDBJ whole genome shotgun (WGS) entry which is preliminary data.</text>
</comment>
<dbReference type="InParanoid" id="A0A1Y1YF27"/>
<dbReference type="PANTHER" id="PTHR31605">
    <property type="entry name" value="GLYCEROL-3-PHOSPHATE O-ACYLTRANSFERASE 1"/>
    <property type="match status" value="1"/>
</dbReference>
<gene>
    <name evidence="3" type="ORF">K493DRAFT_259518</name>
</gene>
<accession>A0A1Y1YF27</accession>
<dbReference type="InterPro" id="IPR002123">
    <property type="entry name" value="Plipid/glycerol_acylTrfase"/>
</dbReference>
<dbReference type="InterPro" id="IPR052744">
    <property type="entry name" value="GPAT/DAPAT"/>
</dbReference>
<dbReference type="PANTHER" id="PTHR31605:SF0">
    <property type="entry name" value="GLYCEROL-3-PHOSPHATE O-ACYLTRANSFERASE 1"/>
    <property type="match status" value="1"/>
</dbReference>
<dbReference type="Pfam" id="PF01553">
    <property type="entry name" value="Acyltransferase"/>
    <property type="match status" value="1"/>
</dbReference>
<proteinExistence type="predicted"/>
<dbReference type="AlphaFoldDB" id="A0A1Y1YF27"/>
<evidence type="ECO:0000313" key="4">
    <source>
        <dbReference type="Proteomes" id="UP000193498"/>
    </source>
</evidence>
<feature type="transmembrane region" description="Helical" evidence="1">
    <location>
        <begin position="324"/>
        <end position="343"/>
    </location>
</feature>
<feature type="transmembrane region" description="Helical" evidence="1">
    <location>
        <begin position="355"/>
        <end position="375"/>
    </location>
</feature>
<feature type="domain" description="Phospholipid/glycerol acyltransferase" evidence="2">
    <location>
        <begin position="37"/>
        <end position="171"/>
    </location>
</feature>
<dbReference type="SUPFAM" id="SSF69593">
    <property type="entry name" value="Glycerol-3-phosphate (1)-acyltransferase"/>
    <property type="match status" value="1"/>
</dbReference>
<evidence type="ECO:0000313" key="3">
    <source>
        <dbReference type="EMBL" id="ORX96575.1"/>
    </source>
</evidence>
<dbReference type="GO" id="GO:0004366">
    <property type="term" value="F:glycerol-3-phosphate O-acyltransferase activity"/>
    <property type="evidence" value="ECO:0007669"/>
    <property type="project" value="TreeGrafter"/>
</dbReference>
<sequence length="478" mass="54846">MPRLYNGVRTLAKGAFWIWFKQIEVLGADQLPDDRPLLMYVTHCNMILDPGILLTTTPENIQCHFWAANIFFKNKLAKWILDSLGAVAVDRQTKNNDLLFNATFEVFEQNGVVALFPEGTSYTLPHIMDLKDGASWAALEYGAKLRDQAKTAINGPKTKMIKIVPVGITYTHKQKWRSAAIVHYGDPVDIEPFLDGFKENPKATVKQLTLAIHEALADITVNALTWDTFNQAHLARKILFPDEDSYLPDYVRVSQSFVDLFEKLESDPETKLVRELLAEYDEALKLLGVNDSSIHKYQHKKVGIFRVTLDLVWNATKLLIEVPLSLPGFIFHFPIFVIAKWLEKNEQYEETKAQMKLLSTVLLMPCLYGGLFALLWKTMNYSTFGFFISVVLVSSFATYHVHSVDRRYDMIKTLTTAWKVFAAVVGKEHHQGRKVFISLVEMRKSITRRLCDIIEQQGKRLECAQYLRNYLNRSKKLM</sequence>